<evidence type="ECO:0000256" key="6">
    <source>
        <dbReference type="RuleBase" id="RU000686"/>
    </source>
</evidence>
<evidence type="ECO:0000313" key="8">
    <source>
        <dbReference type="EMBL" id="KAK7476997.1"/>
    </source>
</evidence>
<evidence type="ECO:0000256" key="3">
    <source>
        <dbReference type="ARBA" id="ARBA00022553"/>
    </source>
</evidence>
<keyword evidence="4" id="KW-0677">Repeat</keyword>
<dbReference type="Proteomes" id="UP001519460">
    <property type="component" value="Unassembled WGS sequence"/>
</dbReference>
<evidence type="ECO:0000256" key="4">
    <source>
        <dbReference type="ARBA" id="ARBA00022737"/>
    </source>
</evidence>
<dbReference type="PANTHER" id="PTHR11501">
    <property type="entry name" value="MICROTUBULE-ASSOCIATED PROTEIN"/>
    <property type="match status" value="1"/>
</dbReference>
<sequence length="400" mass="44246">MPPANNGEMSTAPAPKYGPSAVRDIHYVTGAKSPYVTVKQRKNGQYVVVERLPVHHRARNHGLPTLKQSLAESEVKLNSIKPDWMPTPQAKQLGRHDYRSAPALPPIDLGWNQKAEAVVGSLVNVEHEPGGGNKAIPRQKVNWEARAKIGSLDNINYKSDRPPHTSQSDPLSRRRSSTKLQPTPRYGALAESGALGPALHYTPGGAEVITRSSRYEHVKPRVGSLDNAAHVPGGGDVTVKHHRQNWKSRARIGSLDNVHHVPGGGEVSITNQRLTWQAKPRVGSLDNISHVPHFEKINIPRQKLSWKGRSRIGSLENIHHQPGGGIVQITNNRLRWKSQAKVDTRPPKRHDMSHGSSLDSLDSLFMTQVSFAFFLVMTQIETQKLEFRETAKPKTDTGKA</sequence>
<evidence type="ECO:0000256" key="1">
    <source>
        <dbReference type="ARBA" id="ARBA00004245"/>
    </source>
</evidence>
<reference evidence="8 9" key="1">
    <citation type="journal article" date="2023" name="Sci. Data">
        <title>Genome assembly of the Korean intertidal mud-creeper Batillaria attramentaria.</title>
        <authorList>
            <person name="Patra A.K."/>
            <person name="Ho P.T."/>
            <person name="Jun S."/>
            <person name="Lee S.J."/>
            <person name="Kim Y."/>
            <person name="Won Y.J."/>
        </authorList>
    </citation>
    <scope>NUCLEOTIDE SEQUENCE [LARGE SCALE GENOMIC DNA]</scope>
    <source>
        <strain evidence="8">Wonlab-2016</strain>
    </source>
</reference>
<evidence type="ECO:0000256" key="2">
    <source>
        <dbReference type="ARBA" id="ARBA00022490"/>
    </source>
</evidence>
<dbReference type="InterPro" id="IPR001084">
    <property type="entry name" value="MAP_tubulin-bd_rpt"/>
</dbReference>
<comment type="caution">
    <text evidence="8">The sequence shown here is derived from an EMBL/GenBank/DDBJ whole genome shotgun (WGS) entry which is preliminary data.</text>
</comment>
<name>A0ABD0JQ64_9CAEN</name>
<feature type="compositionally biased region" description="Basic and acidic residues" evidence="7">
    <location>
        <begin position="340"/>
        <end position="353"/>
    </location>
</feature>
<evidence type="ECO:0000256" key="5">
    <source>
        <dbReference type="ARBA" id="ARBA00023212"/>
    </source>
</evidence>
<keyword evidence="3" id="KW-0597">Phosphoprotein</keyword>
<feature type="region of interest" description="Disordered" evidence="7">
    <location>
        <begin position="338"/>
        <end position="357"/>
    </location>
</feature>
<keyword evidence="2 6" id="KW-0963">Cytoplasm</keyword>
<dbReference type="PANTHER" id="PTHR11501:SF18">
    <property type="entry name" value="MICROTUBULE-ASSOCIATED PROTEIN"/>
    <property type="match status" value="1"/>
</dbReference>
<comment type="subcellular location">
    <subcellularLocation>
        <location evidence="1 6">Cytoplasm</location>
        <location evidence="1 6">Cytoskeleton</location>
    </subcellularLocation>
</comment>
<keyword evidence="5 6" id="KW-0206">Cytoskeleton</keyword>
<gene>
    <name evidence="8" type="ORF">BaRGS_00031773</name>
</gene>
<dbReference type="InterPro" id="IPR027324">
    <property type="entry name" value="MAP2/MAP4/Tau"/>
</dbReference>
<dbReference type="EMBL" id="JACVVK020000360">
    <property type="protein sequence ID" value="KAK7476997.1"/>
    <property type="molecule type" value="Genomic_DNA"/>
</dbReference>
<protein>
    <recommendedName>
        <fullName evidence="6">Microtubule-associated protein</fullName>
    </recommendedName>
</protein>
<evidence type="ECO:0000313" key="9">
    <source>
        <dbReference type="Proteomes" id="UP001519460"/>
    </source>
</evidence>
<proteinExistence type="predicted"/>
<keyword evidence="6" id="KW-0493">Microtubule</keyword>
<feature type="region of interest" description="Disordered" evidence="7">
    <location>
        <begin position="153"/>
        <end position="184"/>
    </location>
</feature>
<accession>A0ABD0JQ64</accession>
<organism evidence="8 9">
    <name type="scientific">Batillaria attramentaria</name>
    <dbReference type="NCBI Taxonomy" id="370345"/>
    <lineage>
        <taxon>Eukaryota</taxon>
        <taxon>Metazoa</taxon>
        <taxon>Spiralia</taxon>
        <taxon>Lophotrochozoa</taxon>
        <taxon>Mollusca</taxon>
        <taxon>Gastropoda</taxon>
        <taxon>Caenogastropoda</taxon>
        <taxon>Sorbeoconcha</taxon>
        <taxon>Cerithioidea</taxon>
        <taxon>Batillariidae</taxon>
        <taxon>Batillaria</taxon>
    </lineage>
</organism>
<dbReference type="GO" id="GO:0005874">
    <property type="term" value="C:microtubule"/>
    <property type="evidence" value="ECO:0007669"/>
    <property type="project" value="UniProtKB-KW"/>
</dbReference>
<dbReference type="PROSITE" id="PS51491">
    <property type="entry name" value="TAU_MAP_2"/>
    <property type="match status" value="1"/>
</dbReference>
<dbReference type="Pfam" id="PF00418">
    <property type="entry name" value="Tubulin-binding"/>
    <property type="match status" value="4"/>
</dbReference>
<keyword evidence="9" id="KW-1185">Reference proteome</keyword>
<evidence type="ECO:0000256" key="7">
    <source>
        <dbReference type="SAM" id="MobiDB-lite"/>
    </source>
</evidence>
<dbReference type="AlphaFoldDB" id="A0ABD0JQ64"/>
<dbReference type="PROSITE" id="PS00229">
    <property type="entry name" value="TAU_MAP_1"/>
    <property type="match status" value="3"/>
</dbReference>